<evidence type="ECO:0000256" key="3">
    <source>
        <dbReference type="ARBA" id="ARBA00023274"/>
    </source>
</evidence>
<geneLocation type="mitochondrion" evidence="4"/>
<dbReference type="InterPro" id="IPR005484">
    <property type="entry name" value="Ribosomal_uL18_bac/plant/anim"/>
</dbReference>
<keyword evidence="2 4" id="KW-0689">Ribosomal protein</keyword>
<dbReference type="RefSeq" id="YP_007890563.1">
    <property type="nucleotide sequence ID" value="NC_021125.1"/>
</dbReference>
<keyword evidence="4" id="KW-0496">Mitochondrion</keyword>
<organism evidence="4">
    <name type="scientific">Histiona aroides</name>
    <name type="common">Flagellate</name>
    <dbReference type="NCBI Taxonomy" id="392300"/>
    <lineage>
        <taxon>Eukaryota</taxon>
        <taxon>Discoba</taxon>
        <taxon>Jakobida</taxon>
        <taxon>Histionina</taxon>
        <taxon>Histionidae</taxon>
        <taxon>Histiona</taxon>
    </lineage>
</organism>
<accession>M4Q9G3</accession>
<evidence type="ECO:0000256" key="2">
    <source>
        <dbReference type="ARBA" id="ARBA00022980"/>
    </source>
</evidence>
<sequence>MNNSLRLCIKKTNRHLYVYVLNNATQIINVSTDCRMLRAALTGINHLNHPEAISYILANLLHNTGVNTVSYVQKYPYHGKVATIISTLKKQGIVIK</sequence>
<dbReference type="GO" id="GO:1990904">
    <property type="term" value="C:ribonucleoprotein complex"/>
    <property type="evidence" value="ECO:0007669"/>
    <property type="project" value="UniProtKB-KW"/>
</dbReference>
<reference evidence="4" key="2">
    <citation type="journal article" date="2006" name="RNA">
        <title>Hybrid E. coli--Mitochondrial ribonuclease P RNAs are catalytically active.</title>
        <authorList>
            <person name="Seif E."/>
            <person name="Cadieux A."/>
            <person name="Lang B.F."/>
        </authorList>
    </citation>
    <scope>NUCLEOTIDE SEQUENCE</scope>
    <source>
        <strain evidence="4">ATCC 50634</strain>
    </source>
</reference>
<dbReference type="GO" id="GO:0003735">
    <property type="term" value="F:structural constituent of ribosome"/>
    <property type="evidence" value="ECO:0007669"/>
    <property type="project" value="InterPro"/>
</dbReference>
<dbReference type="EMBL" id="KC353353">
    <property type="protein sequence ID" value="AGH24057.1"/>
    <property type="molecule type" value="Genomic_DNA"/>
</dbReference>
<dbReference type="AlphaFoldDB" id="M4Q9G3"/>
<protein>
    <submittedName>
        <fullName evidence="4">Ribosomal protein L18</fullName>
    </submittedName>
</protein>
<gene>
    <name evidence="4" type="primary">rpl18</name>
</gene>
<dbReference type="SUPFAM" id="SSF53137">
    <property type="entry name" value="Translational machinery components"/>
    <property type="match status" value="1"/>
</dbReference>
<evidence type="ECO:0000256" key="1">
    <source>
        <dbReference type="ARBA" id="ARBA00007116"/>
    </source>
</evidence>
<reference evidence="4" key="1">
    <citation type="journal article" date="2004" name="RNA">
        <title>Mitochondrial 3' tRNA editing in the jakobid Seculamonas ecuadoriensis: a novel mechanism and implications for tRNA processing.</title>
        <authorList>
            <person name="Leigh J."/>
            <person name="Lang B.F."/>
        </authorList>
    </citation>
    <scope>NUCLEOTIDE SEQUENCE</scope>
    <source>
        <strain evidence="4">ATCC 50634</strain>
    </source>
</reference>
<proteinExistence type="inferred from homology"/>
<name>M4Q9G3_HISAR</name>
<dbReference type="GO" id="GO:0005840">
    <property type="term" value="C:ribosome"/>
    <property type="evidence" value="ECO:0007669"/>
    <property type="project" value="UniProtKB-KW"/>
</dbReference>
<comment type="similarity">
    <text evidence="1">Belongs to the universal ribosomal protein uL18 family.</text>
</comment>
<dbReference type="GeneID" id="16029459"/>
<evidence type="ECO:0000313" key="4">
    <source>
        <dbReference type="EMBL" id="AGH24057.1"/>
    </source>
</evidence>
<dbReference type="Gene3D" id="3.30.420.100">
    <property type="match status" value="1"/>
</dbReference>
<dbReference type="Pfam" id="PF00861">
    <property type="entry name" value="Ribosomal_L18p"/>
    <property type="match status" value="1"/>
</dbReference>
<keyword evidence="3" id="KW-0687">Ribonucleoprotein</keyword>
<dbReference type="GO" id="GO:0006412">
    <property type="term" value="P:translation"/>
    <property type="evidence" value="ECO:0007669"/>
    <property type="project" value="InterPro"/>
</dbReference>
<reference evidence="4" key="3">
    <citation type="journal article" date="2013" name="Genome Biol. Evol.">
        <title>Strikingly bacteria-like and gene-rich mitochondrial genomes throughout jakobid protists.</title>
        <authorList>
            <person name="Burger G."/>
            <person name="Gray M.W."/>
            <person name="Forget L."/>
            <person name="Lang B.F."/>
        </authorList>
    </citation>
    <scope>NUCLEOTIDE SEQUENCE</scope>
    <source>
        <strain evidence="4">ATCC 50634</strain>
    </source>
</reference>